<dbReference type="GO" id="GO:0016020">
    <property type="term" value="C:membrane"/>
    <property type="evidence" value="ECO:0007669"/>
    <property type="project" value="UniProtKB-SubCell"/>
</dbReference>
<comment type="similarity">
    <text evidence="2">Belongs to the peptidase S54 family.</text>
</comment>
<evidence type="ECO:0000256" key="7">
    <source>
        <dbReference type="SAM" id="Phobius"/>
    </source>
</evidence>
<evidence type="ECO:0000256" key="3">
    <source>
        <dbReference type="ARBA" id="ARBA00022692"/>
    </source>
</evidence>
<evidence type="ECO:0000256" key="4">
    <source>
        <dbReference type="ARBA" id="ARBA00022801"/>
    </source>
</evidence>
<evidence type="ECO:0000259" key="8">
    <source>
        <dbReference type="Pfam" id="PF01694"/>
    </source>
</evidence>
<evidence type="ECO:0000313" key="9">
    <source>
        <dbReference type="EMBL" id="KAF9951817.1"/>
    </source>
</evidence>
<evidence type="ECO:0000256" key="6">
    <source>
        <dbReference type="ARBA" id="ARBA00023136"/>
    </source>
</evidence>
<feature type="domain" description="Peptidase S54 rhomboid" evidence="8">
    <location>
        <begin position="267"/>
        <end position="411"/>
    </location>
</feature>
<dbReference type="InterPro" id="IPR035952">
    <property type="entry name" value="Rhomboid-like_sf"/>
</dbReference>
<evidence type="ECO:0000256" key="5">
    <source>
        <dbReference type="ARBA" id="ARBA00022989"/>
    </source>
</evidence>
<keyword evidence="10" id="KW-1185">Reference proteome</keyword>
<feature type="transmembrane region" description="Helical" evidence="7">
    <location>
        <begin position="334"/>
        <end position="355"/>
    </location>
</feature>
<dbReference type="EMBL" id="JAAAHY010001173">
    <property type="protein sequence ID" value="KAF9951817.1"/>
    <property type="molecule type" value="Genomic_DNA"/>
</dbReference>
<proteinExistence type="inferred from homology"/>
<dbReference type="InterPro" id="IPR050925">
    <property type="entry name" value="Rhomboid_protease_S54"/>
</dbReference>
<dbReference type="PANTHER" id="PTHR43731:SF14">
    <property type="entry name" value="PRESENILIN-ASSOCIATED RHOMBOID-LIKE PROTEIN, MITOCHONDRIAL"/>
    <property type="match status" value="1"/>
</dbReference>
<dbReference type="PANTHER" id="PTHR43731">
    <property type="entry name" value="RHOMBOID PROTEASE"/>
    <property type="match status" value="1"/>
</dbReference>
<evidence type="ECO:0000313" key="10">
    <source>
        <dbReference type="Proteomes" id="UP000738359"/>
    </source>
</evidence>
<feature type="transmembrane region" description="Helical" evidence="7">
    <location>
        <begin position="306"/>
        <end position="327"/>
    </location>
</feature>
<accession>A0A9P6IX02</accession>
<dbReference type="Pfam" id="PF01694">
    <property type="entry name" value="Rhomboid"/>
    <property type="match status" value="1"/>
</dbReference>
<organism evidence="9 10">
    <name type="scientific">Mortierella alpina</name>
    <name type="common">Oleaginous fungus</name>
    <name type="synonym">Mortierella renispora</name>
    <dbReference type="NCBI Taxonomy" id="64518"/>
    <lineage>
        <taxon>Eukaryota</taxon>
        <taxon>Fungi</taxon>
        <taxon>Fungi incertae sedis</taxon>
        <taxon>Mucoromycota</taxon>
        <taxon>Mortierellomycotina</taxon>
        <taxon>Mortierellomycetes</taxon>
        <taxon>Mortierellales</taxon>
        <taxon>Mortierellaceae</taxon>
        <taxon>Mortierella</taxon>
    </lineage>
</organism>
<dbReference type="FunFam" id="1.20.1540.10:FF:000012">
    <property type="entry name" value="Rhomboid family protein"/>
    <property type="match status" value="1"/>
</dbReference>
<gene>
    <name evidence="9" type="ORF">BGZ70_000841</name>
</gene>
<keyword evidence="3 7" id="KW-0812">Transmembrane</keyword>
<dbReference type="AlphaFoldDB" id="A0A9P6IX02"/>
<dbReference type="Gene3D" id="1.20.1540.10">
    <property type="entry name" value="Rhomboid-like"/>
    <property type="match status" value="1"/>
</dbReference>
<keyword evidence="4" id="KW-0378">Hydrolase</keyword>
<dbReference type="InterPro" id="IPR022764">
    <property type="entry name" value="Peptidase_S54_rhomboid_dom"/>
</dbReference>
<feature type="transmembrane region" description="Helical" evidence="7">
    <location>
        <begin position="230"/>
        <end position="247"/>
    </location>
</feature>
<sequence>MADFRKTHHRIRTLLQKQHGRNPTRMYQATIARRLVAREGSALTRYHFAAPHSGRAPAATLSMFSRTVPARTFQSLTSLVSATTLKTKSPLSVSTRLYSSQLSTQHQHTLADSIPHFVRIRAPTRFQAIVKPILFTAATSLGAFSLAAYLWERHQVTLIKRIQAWRSSSKSERPTAREFVQAQAEILQEQWSDILERYRWIQQIGIPIEVQKAIYMMRSRWMELTPGERTVWGIIAINSAVFGAWQVPRLSPFMQKWFMHHPAQGRSITLLTSMFSHQHFWHFGLNMFALHSFAVPLHDHMGREQFLAFYLTTGVTASLVSHLFTVARVPWAKIIPSLGASGALFGCVSSTAYMYPDASVYIIFLPFLPIKIPMALGAMMGLDLVGIIRNWRVFDHYAHLAGSTFGLAYMYAGKDLIWTPLQLKAIELNKDTGVFGKLAPKAAGSSTPPSVVAEAKPSKKWGSFGAVIDSGNKEEHTAKEYAQSRYEKIKSWWTKSNGRE</sequence>
<comment type="caution">
    <text evidence="9">The sequence shown here is derived from an EMBL/GenBank/DDBJ whole genome shotgun (WGS) entry which is preliminary data.</text>
</comment>
<dbReference type="SUPFAM" id="SSF144091">
    <property type="entry name" value="Rhomboid-like"/>
    <property type="match status" value="1"/>
</dbReference>
<dbReference type="GO" id="GO:0006465">
    <property type="term" value="P:signal peptide processing"/>
    <property type="evidence" value="ECO:0007669"/>
    <property type="project" value="TreeGrafter"/>
</dbReference>
<dbReference type="Proteomes" id="UP000738359">
    <property type="component" value="Unassembled WGS sequence"/>
</dbReference>
<feature type="transmembrane region" description="Helical" evidence="7">
    <location>
        <begin position="129"/>
        <end position="151"/>
    </location>
</feature>
<protein>
    <recommendedName>
        <fullName evidence="8">Peptidase S54 rhomboid domain-containing protein</fullName>
    </recommendedName>
</protein>
<reference evidence="9" key="1">
    <citation type="journal article" date="2020" name="Fungal Divers.">
        <title>Resolving the Mortierellaceae phylogeny through synthesis of multi-gene phylogenetics and phylogenomics.</title>
        <authorList>
            <person name="Vandepol N."/>
            <person name="Liber J."/>
            <person name="Desiro A."/>
            <person name="Na H."/>
            <person name="Kennedy M."/>
            <person name="Barry K."/>
            <person name="Grigoriev I.V."/>
            <person name="Miller A.N."/>
            <person name="O'Donnell K."/>
            <person name="Stajich J.E."/>
            <person name="Bonito G."/>
        </authorList>
    </citation>
    <scope>NUCLEOTIDE SEQUENCE</scope>
    <source>
        <strain evidence="9">CK1249</strain>
    </source>
</reference>
<keyword evidence="6 7" id="KW-0472">Membrane</keyword>
<dbReference type="GO" id="GO:0004252">
    <property type="term" value="F:serine-type endopeptidase activity"/>
    <property type="evidence" value="ECO:0007669"/>
    <property type="project" value="InterPro"/>
</dbReference>
<keyword evidence="5 7" id="KW-1133">Transmembrane helix</keyword>
<feature type="transmembrane region" description="Helical" evidence="7">
    <location>
        <begin position="361"/>
        <end position="382"/>
    </location>
</feature>
<name>A0A9P6IX02_MORAP</name>
<evidence type="ECO:0000256" key="2">
    <source>
        <dbReference type="ARBA" id="ARBA00009045"/>
    </source>
</evidence>
<dbReference type="OrthoDB" id="10260614at2759"/>
<comment type="subcellular location">
    <subcellularLocation>
        <location evidence="1">Membrane</location>
        <topology evidence="1">Multi-pass membrane protein</topology>
    </subcellularLocation>
</comment>
<evidence type="ECO:0000256" key="1">
    <source>
        <dbReference type="ARBA" id="ARBA00004141"/>
    </source>
</evidence>
<feature type="transmembrane region" description="Helical" evidence="7">
    <location>
        <begin position="268"/>
        <end position="294"/>
    </location>
</feature>